<evidence type="ECO:0000313" key="5">
    <source>
        <dbReference type="Proteomes" id="UP000315628"/>
    </source>
</evidence>
<accession>A0A560WAM3</accession>
<comment type="caution">
    <text evidence="4">The sequence shown here is derived from an EMBL/GenBank/DDBJ whole genome shotgun (WGS) entry which is preliminary data.</text>
</comment>
<dbReference type="Proteomes" id="UP000315628">
    <property type="component" value="Unassembled WGS sequence"/>
</dbReference>
<comment type="similarity">
    <text evidence="1">Belongs to the PemK/MazF family.</text>
</comment>
<sequence>MHTQSQRTAARGSQYPGDFDGAAGAPFAARVDDEAQPGEVVWAWVPYEEDHAKGKDRPVLVIGSDGPWLLALPMTSIDHDLDEDQERSQGRYWIDVGSGGWDRRRRPSEARLDRVVRIHPHSVRRPGAAVSRAVYEAVLDGMAAIREGRPYDDDPV</sequence>
<evidence type="ECO:0000256" key="3">
    <source>
        <dbReference type="SAM" id="MobiDB-lite"/>
    </source>
</evidence>
<evidence type="ECO:0000313" key="4">
    <source>
        <dbReference type="EMBL" id="TWD14555.1"/>
    </source>
</evidence>
<protein>
    <submittedName>
        <fullName evidence="4">PemK-like, MazF-like toxin of type II toxin-antitoxin system</fullName>
    </submittedName>
</protein>
<dbReference type="GO" id="GO:0003677">
    <property type="term" value="F:DNA binding"/>
    <property type="evidence" value="ECO:0007669"/>
    <property type="project" value="InterPro"/>
</dbReference>
<evidence type="ECO:0000256" key="2">
    <source>
        <dbReference type="ARBA" id="ARBA00022649"/>
    </source>
</evidence>
<dbReference type="SUPFAM" id="SSF50118">
    <property type="entry name" value="Cell growth inhibitor/plasmid maintenance toxic component"/>
    <property type="match status" value="1"/>
</dbReference>
<evidence type="ECO:0000256" key="1">
    <source>
        <dbReference type="ARBA" id="ARBA00007521"/>
    </source>
</evidence>
<feature type="region of interest" description="Disordered" evidence="3">
    <location>
        <begin position="1"/>
        <end position="27"/>
    </location>
</feature>
<gene>
    <name evidence="4" type="ORF">FB557_1968</name>
</gene>
<dbReference type="InterPro" id="IPR011067">
    <property type="entry name" value="Plasmid_toxin/cell-grow_inhib"/>
</dbReference>
<dbReference type="EMBL" id="VIUW01000003">
    <property type="protein sequence ID" value="TWD14555.1"/>
    <property type="molecule type" value="Genomic_DNA"/>
</dbReference>
<dbReference type="InterPro" id="IPR003477">
    <property type="entry name" value="PemK-like"/>
</dbReference>
<keyword evidence="2" id="KW-1277">Toxin-antitoxin system</keyword>
<keyword evidence="5" id="KW-1185">Reference proteome</keyword>
<dbReference type="AlphaFoldDB" id="A0A560WAM3"/>
<feature type="compositionally biased region" description="Low complexity" evidence="3">
    <location>
        <begin position="16"/>
        <end position="27"/>
    </location>
</feature>
<dbReference type="Gene3D" id="2.30.30.110">
    <property type="match status" value="1"/>
</dbReference>
<reference evidence="4 5" key="1">
    <citation type="submission" date="2019-06" db="EMBL/GenBank/DDBJ databases">
        <title>Sequencing the genomes of 1000 actinobacteria strains.</title>
        <authorList>
            <person name="Klenk H.-P."/>
        </authorList>
    </citation>
    <scope>NUCLEOTIDE SEQUENCE [LARGE SCALE GENOMIC DNA]</scope>
    <source>
        <strain evidence="4 5">DSM 18935</strain>
    </source>
</reference>
<organism evidence="4 5">
    <name type="scientific">Marihabitans asiaticum</name>
    <dbReference type="NCBI Taxonomy" id="415218"/>
    <lineage>
        <taxon>Bacteria</taxon>
        <taxon>Bacillati</taxon>
        <taxon>Actinomycetota</taxon>
        <taxon>Actinomycetes</taxon>
        <taxon>Micrococcales</taxon>
        <taxon>Intrasporangiaceae</taxon>
        <taxon>Marihabitans</taxon>
    </lineage>
</organism>
<dbReference type="Pfam" id="PF02452">
    <property type="entry name" value="PemK_toxin"/>
    <property type="match status" value="1"/>
</dbReference>
<name>A0A560WAM3_9MICO</name>
<proteinExistence type="inferred from homology"/>